<dbReference type="Proteomes" id="UP000593561">
    <property type="component" value="Unassembled WGS sequence"/>
</dbReference>
<sequence>MDPLYHIVWDLVQQLKTVSMTVLSKVSPREVPA</sequence>
<gene>
    <name evidence="1" type="ORF">Godav_028256</name>
</gene>
<organism evidence="1 2">
    <name type="scientific">Gossypium davidsonii</name>
    <name type="common">Davidson's cotton</name>
    <name type="synonym">Gossypium klotzschianum subsp. davidsonii</name>
    <dbReference type="NCBI Taxonomy" id="34287"/>
    <lineage>
        <taxon>Eukaryota</taxon>
        <taxon>Viridiplantae</taxon>
        <taxon>Streptophyta</taxon>
        <taxon>Embryophyta</taxon>
        <taxon>Tracheophyta</taxon>
        <taxon>Spermatophyta</taxon>
        <taxon>Magnoliopsida</taxon>
        <taxon>eudicotyledons</taxon>
        <taxon>Gunneridae</taxon>
        <taxon>Pentapetalae</taxon>
        <taxon>rosids</taxon>
        <taxon>malvids</taxon>
        <taxon>Malvales</taxon>
        <taxon>Malvaceae</taxon>
        <taxon>Malvoideae</taxon>
        <taxon>Gossypium</taxon>
    </lineage>
</organism>
<accession>A0A7J8RYQ0</accession>
<evidence type="ECO:0000313" key="2">
    <source>
        <dbReference type="Proteomes" id="UP000593561"/>
    </source>
</evidence>
<keyword evidence="2" id="KW-1185">Reference proteome</keyword>
<dbReference type="EMBL" id="JABFAC010000007">
    <property type="protein sequence ID" value="MBA0618997.1"/>
    <property type="molecule type" value="Genomic_DNA"/>
</dbReference>
<name>A0A7J8RYQ0_GOSDV</name>
<protein>
    <submittedName>
        <fullName evidence="1">Uncharacterized protein</fullName>
    </submittedName>
</protein>
<dbReference type="AlphaFoldDB" id="A0A7J8RYQ0"/>
<comment type="caution">
    <text evidence="1">The sequence shown here is derived from an EMBL/GenBank/DDBJ whole genome shotgun (WGS) entry which is preliminary data.</text>
</comment>
<proteinExistence type="predicted"/>
<reference evidence="1 2" key="1">
    <citation type="journal article" date="2019" name="Genome Biol. Evol.">
        <title>Insights into the evolution of the New World diploid cottons (Gossypium, subgenus Houzingenia) based on genome sequencing.</title>
        <authorList>
            <person name="Grover C.E."/>
            <person name="Arick M.A. 2nd"/>
            <person name="Thrash A."/>
            <person name="Conover J.L."/>
            <person name="Sanders W.S."/>
            <person name="Peterson D.G."/>
            <person name="Frelichowski J.E."/>
            <person name="Scheffler J.A."/>
            <person name="Scheffler B.E."/>
            <person name="Wendel J.F."/>
        </authorList>
    </citation>
    <scope>NUCLEOTIDE SEQUENCE [LARGE SCALE GENOMIC DNA]</scope>
    <source>
        <strain evidence="1">27</strain>
        <tissue evidence="1">Leaf</tissue>
    </source>
</reference>
<evidence type="ECO:0000313" key="1">
    <source>
        <dbReference type="EMBL" id="MBA0618997.1"/>
    </source>
</evidence>